<evidence type="ECO:0000256" key="1">
    <source>
        <dbReference type="SAM" id="Phobius"/>
    </source>
</evidence>
<name>A0A0F3GNF6_9BACT</name>
<accession>A0A0F3GNF6</accession>
<organism evidence="2 3">
    <name type="scientific">Candidatus Magnetobacterium bavaricum</name>
    <dbReference type="NCBI Taxonomy" id="29290"/>
    <lineage>
        <taxon>Bacteria</taxon>
        <taxon>Pseudomonadati</taxon>
        <taxon>Nitrospirota</taxon>
        <taxon>Thermodesulfovibrionia</taxon>
        <taxon>Thermodesulfovibrionales</taxon>
        <taxon>Candidatus Magnetobacteriaceae</taxon>
        <taxon>Candidatus Magnetobacterium</taxon>
    </lineage>
</organism>
<keyword evidence="1" id="KW-0472">Membrane</keyword>
<feature type="transmembrane region" description="Helical" evidence="1">
    <location>
        <begin position="12"/>
        <end position="38"/>
    </location>
</feature>
<keyword evidence="1" id="KW-0812">Transmembrane</keyword>
<evidence type="ECO:0000313" key="2">
    <source>
        <dbReference type="EMBL" id="KJU82228.1"/>
    </source>
</evidence>
<sequence length="60" mass="6583">MFSVFILSYNSFLYILTPVGASMPSLTLLPFISTIVIVTRSPSFMASSDFLVNTSILPSF</sequence>
<dbReference type="EMBL" id="LACI01002393">
    <property type="protein sequence ID" value="KJU82228.1"/>
    <property type="molecule type" value="Genomic_DNA"/>
</dbReference>
<comment type="caution">
    <text evidence="2">The sequence shown here is derived from an EMBL/GenBank/DDBJ whole genome shotgun (WGS) entry which is preliminary data.</text>
</comment>
<reference evidence="2 3" key="1">
    <citation type="submission" date="2015-02" db="EMBL/GenBank/DDBJ databases">
        <title>Single-cell genomics of uncultivated deep-branching MTB reveals a conserved set of magnetosome genes.</title>
        <authorList>
            <person name="Kolinko S."/>
            <person name="Richter M."/>
            <person name="Glockner F.O."/>
            <person name="Brachmann A."/>
            <person name="Schuler D."/>
        </authorList>
    </citation>
    <scope>NUCLEOTIDE SEQUENCE [LARGE SCALE GENOMIC DNA]</scope>
    <source>
        <strain evidence="2">TM-1</strain>
    </source>
</reference>
<dbReference type="Proteomes" id="UP000033423">
    <property type="component" value="Unassembled WGS sequence"/>
</dbReference>
<dbReference type="AlphaFoldDB" id="A0A0F3GNF6"/>
<gene>
    <name evidence="2" type="ORF">MBAV_005578</name>
</gene>
<keyword evidence="1" id="KW-1133">Transmembrane helix</keyword>
<proteinExistence type="predicted"/>
<keyword evidence="3" id="KW-1185">Reference proteome</keyword>
<evidence type="ECO:0000313" key="3">
    <source>
        <dbReference type="Proteomes" id="UP000033423"/>
    </source>
</evidence>
<protein>
    <submittedName>
        <fullName evidence="2">Uncharacterized protein</fullName>
    </submittedName>
</protein>